<feature type="domain" description="ABC3 transporter permease C-terminal" evidence="7">
    <location>
        <begin position="62"/>
        <end position="177"/>
    </location>
</feature>
<dbReference type="RefSeq" id="WP_112224505.1">
    <property type="nucleotide sequence ID" value="NZ_CP047673.1"/>
</dbReference>
<feature type="transmembrane region" description="Helical" evidence="6">
    <location>
        <begin position="222"/>
        <end position="241"/>
    </location>
</feature>
<dbReference type="InterPro" id="IPR003838">
    <property type="entry name" value="ABC3_permease_C"/>
</dbReference>
<comment type="caution">
    <text evidence="8">The sequence shown here is derived from an EMBL/GenBank/DDBJ whole genome shotgun (WGS) entry which is preliminary data.</text>
</comment>
<keyword evidence="4 6" id="KW-1133">Transmembrane helix</keyword>
<keyword evidence="6" id="KW-0813">Transport</keyword>
<feature type="transmembrane region" description="Helical" evidence="6">
    <location>
        <begin position="582"/>
        <end position="604"/>
    </location>
</feature>
<gene>
    <name evidence="8" type="ORF">DP120_15125</name>
</gene>
<dbReference type="EMBL" id="QLZR01000007">
    <property type="protein sequence ID" value="RAZ74654.1"/>
    <property type="molecule type" value="Genomic_DNA"/>
</dbReference>
<keyword evidence="3 6" id="KW-0812">Transmembrane</keyword>
<reference evidence="8 9" key="1">
    <citation type="submission" date="2018-06" db="EMBL/GenBank/DDBJ databases">
        <title>The draft genome sequences of strains SCU63 and S1.</title>
        <authorList>
            <person name="Gan L."/>
        </authorList>
    </citation>
    <scope>NUCLEOTIDE SEQUENCE [LARGE SCALE GENOMIC DNA]</scope>
    <source>
        <strain evidence="8 9">SCU63</strain>
    </source>
</reference>
<keyword evidence="5 6" id="KW-0472">Membrane</keyword>
<feature type="transmembrane region" description="Helical" evidence="6">
    <location>
        <begin position="20"/>
        <end position="40"/>
    </location>
</feature>
<sequence length="645" mass="73201">MTFRQLAYRNVLRNLRSYAAFFLASVVSVMVFFVYSMFIFHPLFEEEGLGTMAVRGMLIAEVVLYIFTLFFLFYSMSAFLQARSKEFGVLVHLGMTKRQLSKMIFFEMMILGTISTVAGIAFGFAFSKFFFMIGREIMELESLPLYLSWEPFLLTIGAFASLFIIISFISVGFIRTKRVLNLLQGYWKIDEVGKSSFVLSAAGIVFLVIAYTLAALVDDDTVYTMAFIIPPLATIGTYLFFTHSIHMLLNLYKKNKSVFWHKTRLVSIADASVKLKDSAQMFFIVTIVSTIAFLTVGTLASFTSYTGDFRESNPLSLIYISFEDNPQEEEHIQMLAGQLEQKGLAYDIAQLTIKRQTSAASGNEVDILQASQFNRLASTLGYENVNPAEGEGIFVPYSQESLAALNETVTETVLLESGVPLFISTAYPHILFPNHTLNANSIIVNDQDFEKIDEPLLGYTEDQSSFTYYAFHVPDWTATLGVGNSLSDQMAEAFETGEFEQISYYFENPGEDYRWFKSSFALMLFIGVMVALVFLLAAGSFIYFKLYTGLERDRKQYALLVRLGMTEKELLRVVNRQLVPQFFLPWTIALLHSSFAFISLQVVWDEFAELSILGEMAIVLAGFTIVQLLYFYLIRWRYIAHLQAP</sequence>
<proteinExistence type="inferred from homology"/>
<comment type="similarity">
    <text evidence="6">Belongs to the ABC-4 integral membrane protein family.</text>
</comment>
<keyword evidence="9" id="KW-1185">Reference proteome</keyword>
<dbReference type="Pfam" id="PF02687">
    <property type="entry name" value="FtsX"/>
    <property type="match status" value="1"/>
</dbReference>
<feature type="transmembrane region" description="Helical" evidence="6">
    <location>
        <begin position="52"/>
        <end position="74"/>
    </location>
</feature>
<dbReference type="GO" id="GO:0005886">
    <property type="term" value="C:plasma membrane"/>
    <property type="evidence" value="ECO:0007669"/>
    <property type="project" value="UniProtKB-SubCell"/>
</dbReference>
<dbReference type="PANTHER" id="PTHR46795">
    <property type="entry name" value="ABC TRANSPORTER PERMEASE-RELATED-RELATED"/>
    <property type="match status" value="1"/>
</dbReference>
<evidence type="ECO:0000256" key="6">
    <source>
        <dbReference type="PIRNR" id="PIRNR018968"/>
    </source>
</evidence>
<evidence type="ECO:0000256" key="2">
    <source>
        <dbReference type="ARBA" id="ARBA00022475"/>
    </source>
</evidence>
<keyword evidence="2 6" id="KW-1003">Cell membrane</keyword>
<comment type="subcellular location">
    <subcellularLocation>
        <location evidence="1 6">Cell membrane</location>
        <topology evidence="1 6">Multi-pass membrane protein</topology>
    </subcellularLocation>
</comment>
<evidence type="ECO:0000259" key="7">
    <source>
        <dbReference type="Pfam" id="PF02687"/>
    </source>
</evidence>
<dbReference type="GO" id="GO:0055085">
    <property type="term" value="P:transmembrane transport"/>
    <property type="evidence" value="ECO:0007669"/>
    <property type="project" value="UniProtKB-UniRule"/>
</dbReference>
<dbReference type="PANTHER" id="PTHR46795:SF1">
    <property type="entry name" value="ABC TRANSPORTER PERMEASE PROTEIN"/>
    <property type="match status" value="1"/>
</dbReference>
<dbReference type="InterPro" id="IPR052536">
    <property type="entry name" value="ABC-4_Integral_Memb_Prot"/>
</dbReference>
<protein>
    <submittedName>
        <fullName evidence="8">ABC transporter permease</fullName>
    </submittedName>
</protein>
<organism evidence="8 9">
    <name type="scientific">Planococcus halotolerans</name>
    <dbReference type="NCBI Taxonomy" id="2233542"/>
    <lineage>
        <taxon>Bacteria</taxon>
        <taxon>Bacillati</taxon>
        <taxon>Bacillota</taxon>
        <taxon>Bacilli</taxon>
        <taxon>Bacillales</taxon>
        <taxon>Caryophanaceae</taxon>
        <taxon>Planococcus</taxon>
    </lineage>
</organism>
<feature type="transmembrane region" description="Helical" evidence="6">
    <location>
        <begin position="610"/>
        <end position="633"/>
    </location>
</feature>
<feature type="transmembrane region" description="Helical" evidence="6">
    <location>
        <begin position="281"/>
        <end position="302"/>
    </location>
</feature>
<dbReference type="PIRSF" id="PIRSF018968">
    <property type="entry name" value="ABC_permease_BceB"/>
    <property type="match status" value="1"/>
</dbReference>
<evidence type="ECO:0000256" key="4">
    <source>
        <dbReference type="ARBA" id="ARBA00022989"/>
    </source>
</evidence>
<feature type="transmembrane region" description="Helical" evidence="6">
    <location>
        <begin position="195"/>
        <end position="216"/>
    </location>
</feature>
<name>A0A365KNL6_9BACL</name>
<feature type="transmembrane region" description="Helical" evidence="6">
    <location>
        <begin position="151"/>
        <end position="174"/>
    </location>
</feature>
<feature type="transmembrane region" description="Helical" evidence="6">
    <location>
        <begin position="520"/>
        <end position="544"/>
    </location>
</feature>
<dbReference type="AlphaFoldDB" id="A0A365KNL6"/>
<feature type="transmembrane region" description="Helical" evidence="6">
    <location>
        <begin position="104"/>
        <end position="131"/>
    </location>
</feature>
<evidence type="ECO:0000256" key="3">
    <source>
        <dbReference type="ARBA" id="ARBA00022692"/>
    </source>
</evidence>
<dbReference type="InterPro" id="IPR027022">
    <property type="entry name" value="ABC_permease_BceB-typ"/>
</dbReference>
<evidence type="ECO:0000313" key="8">
    <source>
        <dbReference type="EMBL" id="RAZ74654.1"/>
    </source>
</evidence>
<evidence type="ECO:0000256" key="5">
    <source>
        <dbReference type="ARBA" id="ARBA00023136"/>
    </source>
</evidence>
<accession>A0A365KNL6</accession>
<evidence type="ECO:0000313" key="9">
    <source>
        <dbReference type="Proteomes" id="UP000251002"/>
    </source>
</evidence>
<evidence type="ECO:0000256" key="1">
    <source>
        <dbReference type="ARBA" id="ARBA00004651"/>
    </source>
</evidence>
<dbReference type="Proteomes" id="UP000251002">
    <property type="component" value="Unassembled WGS sequence"/>
</dbReference>